<evidence type="ECO:0008006" key="4">
    <source>
        <dbReference type="Google" id="ProtNLM"/>
    </source>
</evidence>
<reference evidence="2 3" key="1">
    <citation type="submission" date="2019-03" db="EMBL/GenBank/DDBJ databases">
        <title>Complete Genome Sequence of Leuconostoc kimchii strain NKJ218 Isolated from Homemade Kimchi.</title>
        <authorList>
            <person name="Jung J.Y."/>
            <person name="Jin H.M."/>
            <person name="Jung J.-W."/>
            <person name="Lee S.-Y."/>
            <person name="Ryu B.-G."/>
            <person name="Han S.-S."/>
            <person name="Kang H.K."/>
            <person name="Choi H.W."/>
            <person name="Chung E.J."/>
            <person name="Choi K.-M."/>
        </authorList>
    </citation>
    <scope>NUCLEOTIDE SEQUENCE [LARGE SCALE GENOMIC DNA]</scope>
    <source>
        <strain evidence="2 3">NKJ218</strain>
    </source>
</reference>
<evidence type="ECO:0000256" key="1">
    <source>
        <dbReference type="SAM" id="Phobius"/>
    </source>
</evidence>
<keyword evidence="1" id="KW-0812">Transmembrane</keyword>
<proteinExistence type="predicted"/>
<evidence type="ECO:0000313" key="3">
    <source>
        <dbReference type="Proteomes" id="UP000295756"/>
    </source>
</evidence>
<accession>A0ABX5SK95</accession>
<evidence type="ECO:0000313" key="2">
    <source>
        <dbReference type="EMBL" id="QBR47799.1"/>
    </source>
</evidence>
<sequence length="133" mass="15317">MVPKRGFFQPLDIAGQIGWLWWLIFLMAGIIVWGEMAFKIEIISMAYILAVLALGVALILRRRIYVAGSQLFLGRVFVSDYEKISLTAIENWQLKGRVLSFTRAGRVRKYLLSQNIANQIKEYMNIYDGKNNN</sequence>
<name>A0ABX5SK95_9LACO</name>
<keyword evidence="3" id="KW-1185">Reference proteome</keyword>
<dbReference type="InterPro" id="IPR020215">
    <property type="entry name" value="EbsA-like"/>
</dbReference>
<keyword evidence="1" id="KW-1133">Transmembrane helix</keyword>
<keyword evidence="1" id="KW-0472">Membrane</keyword>
<dbReference type="Proteomes" id="UP000295756">
    <property type="component" value="Chromosome"/>
</dbReference>
<organism evidence="2 3">
    <name type="scientific">Leuconostoc kimchii</name>
    <dbReference type="NCBI Taxonomy" id="136609"/>
    <lineage>
        <taxon>Bacteria</taxon>
        <taxon>Bacillati</taxon>
        <taxon>Bacillota</taxon>
        <taxon>Bacilli</taxon>
        <taxon>Lactobacillales</taxon>
        <taxon>Lactobacillaceae</taxon>
        <taxon>Leuconostoc</taxon>
    </lineage>
</organism>
<feature type="transmembrane region" description="Helical" evidence="1">
    <location>
        <begin position="12"/>
        <end position="34"/>
    </location>
</feature>
<dbReference type="RefSeq" id="WP_013103937.1">
    <property type="nucleotide sequence ID" value="NZ_CP037939.1"/>
</dbReference>
<dbReference type="Pfam" id="PF17255">
    <property type="entry name" value="EbsA"/>
    <property type="match status" value="1"/>
</dbReference>
<protein>
    <recommendedName>
        <fullName evidence="4">Pore-forming protein</fullName>
    </recommendedName>
</protein>
<gene>
    <name evidence="2" type="ORF">EW139_06555</name>
</gene>
<dbReference type="EMBL" id="CP037939">
    <property type="protein sequence ID" value="QBR47799.1"/>
    <property type="molecule type" value="Genomic_DNA"/>
</dbReference>
<feature type="transmembrane region" description="Helical" evidence="1">
    <location>
        <begin position="40"/>
        <end position="60"/>
    </location>
</feature>